<dbReference type="SUPFAM" id="SSF57959">
    <property type="entry name" value="Leucine zipper domain"/>
    <property type="match status" value="1"/>
</dbReference>
<dbReference type="PANTHER" id="PTHR22952:SF175">
    <property type="entry name" value="PROTEIN ABSCISIC ACID-INSENSITIVE 5"/>
    <property type="match status" value="1"/>
</dbReference>
<keyword evidence="2" id="KW-0238">DNA-binding</keyword>
<sequence length="458" mass="50199">MASSQTERAVQSDSILPPSNVVSSEGCAMAAPCLVRQLSVYSLTLNELQNAHFELSKSLGSMNMDEFLMNIWTVEESQAIAAAMGRSSNSEELDVNEIPQGIPRQTSISLPRSLRGKTLDDVWKDVIDNDKMTVKPDGEGSSQERQLTLEEVTLEDFLVKAGVVKKDGSGILSDITFGMPFAKDFTPMSSIGPNGRSKPDNVRFGVANMSAMKSEDEASTVLSLSNSKSPSNRSNLRLTQVQNLNQTPVVTEQSDWLCTTVFKSDISVSNSSSGVLHEHTTGQNGGHAFLPNGILVDELNAPMSGLGVGIANGSCPVTYSGSSFSRRTLSPQSPMEEGVSLCDPVVLHSSVPNGVERVMARGRKRSLEGSLEKVVERRQKRMIKNRESAARSRARKQAYTVELETEVSYLKAENLRLRLHHEKLKECQRKQLTNALMSFRAHSTPKTCKLRRTHTGPW</sequence>
<evidence type="ECO:0000256" key="1">
    <source>
        <dbReference type="ARBA" id="ARBA00004123"/>
    </source>
</evidence>
<dbReference type="EMBL" id="CM035424">
    <property type="protein sequence ID" value="KAH7351988.1"/>
    <property type="molecule type" value="Genomic_DNA"/>
</dbReference>
<comment type="subcellular location">
    <subcellularLocation>
        <location evidence="1">Nucleus</location>
    </subcellularLocation>
</comment>
<comment type="caution">
    <text evidence="5">The sequence shown here is derived from an EMBL/GenBank/DDBJ whole genome shotgun (WGS) entry which is preliminary data.</text>
</comment>
<dbReference type="GO" id="GO:0005634">
    <property type="term" value="C:nucleus"/>
    <property type="evidence" value="ECO:0007669"/>
    <property type="project" value="UniProtKB-SubCell"/>
</dbReference>
<name>A0A8T2SMR1_CERRI</name>
<dbReference type="AlphaFoldDB" id="A0A8T2SMR1"/>
<dbReference type="InterPro" id="IPR046347">
    <property type="entry name" value="bZIP_sf"/>
</dbReference>
<dbReference type="InterPro" id="IPR043452">
    <property type="entry name" value="BZIP46-like"/>
</dbReference>
<keyword evidence="3" id="KW-0539">Nucleus</keyword>
<dbReference type="InterPro" id="IPR004827">
    <property type="entry name" value="bZIP"/>
</dbReference>
<dbReference type="Gene3D" id="1.20.5.170">
    <property type="match status" value="1"/>
</dbReference>
<dbReference type="SMART" id="SM00338">
    <property type="entry name" value="BRLZ"/>
    <property type="match status" value="1"/>
</dbReference>
<dbReference type="OrthoDB" id="1927218at2759"/>
<keyword evidence="6" id="KW-1185">Reference proteome</keyword>
<dbReference type="Pfam" id="PF00170">
    <property type="entry name" value="bZIP_1"/>
    <property type="match status" value="1"/>
</dbReference>
<evidence type="ECO:0000259" key="4">
    <source>
        <dbReference type="PROSITE" id="PS50217"/>
    </source>
</evidence>
<evidence type="ECO:0000256" key="3">
    <source>
        <dbReference type="ARBA" id="ARBA00023242"/>
    </source>
</evidence>
<dbReference type="GO" id="GO:0045893">
    <property type="term" value="P:positive regulation of DNA-templated transcription"/>
    <property type="evidence" value="ECO:0007669"/>
    <property type="project" value="InterPro"/>
</dbReference>
<evidence type="ECO:0000313" key="5">
    <source>
        <dbReference type="EMBL" id="KAH7351988.1"/>
    </source>
</evidence>
<organism evidence="5 6">
    <name type="scientific">Ceratopteris richardii</name>
    <name type="common">Triangle waterfern</name>
    <dbReference type="NCBI Taxonomy" id="49495"/>
    <lineage>
        <taxon>Eukaryota</taxon>
        <taxon>Viridiplantae</taxon>
        <taxon>Streptophyta</taxon>
        <taxon>Embryophyta</taxon>
        <taxon>Tracheophyta</taxon>
        <taxon>Polypodiopsida</taxon>
        <taxon>Polypodiidae</taxon>
        <taxon>Polypodiales</taxon>
        <taxon>Pteridineae</taxon>
        <taxon>Pteridaceae</taxon>
        <taxon>Parkerioideae</taxon>
        <taxon>Ceratopteris</taxon>
    </lineage>
</organism>
<reference evidence="5" key="1">
    <citation type="submission" date="2021-08" db="EMBL/GenBank/DDBJ databases">
        <title>WGS assembly of Ceratopteris richardii.</title>
        <authorList>
            <person name="Marchant D.B."/>
            <person name="Chen G."/>
            <person name="Jenkins J."/>
            <person name="Shu S."/>
            <person name="Leebens-Mack J."/>
            <person name="Grimwood J."/>
            <person name="Schmutz J."/>
            <person name="Soltis P."/>
            <person name="Soltis D."/>
            <person name="Chen Z.-H."/>
        </authorList>
    </citation>
    <scope>NUCLEOTIDE SEQUENCE</scope>
    <source>
        <strain evidence="5">Whitten #5841</strain>
        <tissue evidence="5">Leaf</tissue>
    </source>
</reference>
<dbReference type="CDD" id="cd14707">
    <property type="entry name" value="bZIP_plant_BZIP46"/>
    <property type="match status" value="1"/>
</dbReference>
<dbReference type="PANTHER" id="PTHR22952">
    <property type="entry name" value="CAMP-RESPONSE ELEMENT BINDING PROTEIN-RELATED"/>
    <property type="match status" value="1"/>
</dbReference>
<protein>
    <recommendedName>
        <fullName evidence="4">BZIP domain-containing protein</fullName>
    </recommendedName>
</protein>
<dbReference type="GO" id="GO:0003700">
    <property type="term" value="F:DNA-binding transcription factor activity"/>
    <property type="evidence" value="ECO:0007669"/>
    <property type="project" value="InterPro"/>
</dbReference>
<evidence type="ECO:0000256" key="2">
    <source>
        <dbReference type="ARBA" id="ARBA00023125"/>
    </source>
</evidence>
<proteinExistence type="predicted"/>
<feature type="domain" description="BZIP" evidence="4">
    <location>
        <begin position="375"/>
        <end position="426"/>
    </location>
</feature>
<dbReference type="Proteomes" id="UP000825935">
    <property type="component" value="Chromosome 19"/>
</dbReference>
<evidence type="ECO:0000313" key="6">
    <source>
        <dbReference type="Proteomes" id="UP000825935"/>
    </source>
</evidence>
<dbReference type="GO" id="GO:0003677">
    <property type="term" value="F:DNA binding"/>
    <property type="evidence" value="ECO:0007669"/>
    <property type="project" value="UniProtKB-KW"/>
</dbReference>
<gene>
    <name evidence="5" type="ORF">KP509_19G023900</name>
</gene>
<dbReference type="FunFam" id="1.20.5.170:FF:000036">
    <property type="entry name" value="ABSCISIC ACID-INSENSITIVE 5-like protein 2"/>
    <property type="match status" value="1"/>
</dbReference>
<dbReference type="PROSITE" id="PS50217">
    <property type="entry name" value="BZIP"/>
    <property type="match status" value="1"/>
</dbReference>
<accession>A0A8T2SMR1</accession>
<dbReference type="PROSITE" id="PS00036">
    <property type="entry name" value="BZIP_BASIC"/>
    <property type="match status" value="1"/>
</dbReference>